<evidence type="ECO:0000313" key="2">
    <source>
        <dbReference type="Proteomes" id="UP000280395"/>
    </source>
</evidence>
<sequence>MQGCVGWGYIMNKITADSTEGHARKIFCVADDVGTEETLINATETLSSALQSAYQCAEDPVSTQSPVIMALAQLIENAQALVDAVLERDFPAAK</sequence>
<dbReference type="EMBL" id="RBUA01001600">
    <property type="protein sequence ID" value="RMU39964.1"/>
    <property type="molecule type" value="Genomic_DNA"/>
</dbReference>
<protein>
    <recommendedName>
        <fullName evidence="3">DUF3077 domain-containing protein</fullName>
    </recommendedName>
</protein>
<organism evidence="1 2">
    <name type="scientific">Pseudomonas syringae pv. avii</name>
    <dbReference type="NCBI Taxonomy" id="663959"/>
    <lineage>
        <taxon>Bacteria</taxon>
        <taxon>Pseudomonadati</taxon>
        <taxon>Pseudomonadota</taxon>
        <taxon>Gammaproteobacteria</taxon>
        <taxon>Pseudomonadales</taxon>
        <taxon>Pseudomonadaceae</taxon>
        <taxon>Pseudomonas</taxon>
        <taxon>Pseudomonas syringae</taxon>
    </lineage>
</organism>
<evidence type="ECO:0008006" key="3">
    <source>
        <dbReference type="Google" id="ProtNLM"/>
    </source>
</evidence>
<gene>
    <name evidence="1" type="ORF">ALP29_00470</name>
</gene>
<dbReference type="Proteomes" id="UP000280395">
    <property type="component" value="Unassembled WGS sequence"/>
</dbReference>
<proteinExistence type="predicted"/>
<dbReference type="AlphaFoldDB" id="A0A3M5U335"/>
<evidence type="ECO:0000313" key="1">
    <source>
        <dbReference type="EMBL" id="RMU39964.1"/>
    </source>
</evidence>
<comment type="caution">
    <text evidence="1">The sequence shown here is derived from an EMBL/GenBank/DDBJ whole genome shotgun (WGS) entry which is preliminary data.</text>
</comment>
<dbReference type="Pfam" id="PF19619">
    <property type="entry name" value="DUF6124"/>
    <property type="match status" value="1"/>
</dbReference>
<reference evidence="1 2" key="1">
    <citation type="submission" date="2018-08" db="EMBL/GenBank/DDBJ databases">
        <title>Recombination of ecologically and evolutionarily significant loci maintains genetic cohesion in the Pseudomonas syringae species complex.</title>
        <authorList>
            <person name="Dillon M."/>
            <person name="Thakur S."/>
            <person name="Almeida R.N.D."/>
            <person name="Weir B.S."/>
            <person name="Guttman D.S."/>
        </authorList>
    </citation>
    <scope>NUCLEOTIDE SEQUENCE [LARGE SCALE GENOMIC DNA]</scope>
    <source>
        <strain evidence="1 2">ICMP 14479</strain>
    </source>
</reference>
<accession>A0A3M5U335</accession>
<name>A0A3M5U335_PSESX</name>